<accession>A0AAV8Z187</accession>
<comment type="caution">
    <text evidence="3">The sequence shown here is derived from an EMBL/GenBank/DDBJ whole genome shotgun (WGS) entry which is preliminary data.</text>
</comment>
<proteinExistence type="predicted"/>
<dbReference type="GO" id="GO:0036157">
    <property type="term" value="C:outer dynein arm"/>
    <property type="evidence" value="ECO:0007669"/>
    <property type="project" value="InterPro"/>
</dbReference>
<feature type="region of interest" description="Disordered" evidence="1">
    <location>
        <begin position="57"/>
        <end position="79"/>
    </location>
</feature>
<dbReference type="AlphaFoldDB" id="A0AAV8Z187"/>
<dbReference type="Proteomes" id="UP001162162">
    <property type="component" value="Unassembled WGS sequence"/>
</dbReference>
<dbReference type="Pfam" id="PF15867">
    <property type="entry name" value="Dynein_attach_N"/>
    <property type="match status" value="1"/>
</dbReference>
<evidence type="ECO:0000313" key="3">
    <source>
        <dbReference type="EMBL" id="KAJ8957666.1"/>
    </source>
</evidence>
<evidence type="ECO:0000313" key="4">
    <source>
        <dbReference type="Proteomes" id="UP001162162"/>
    </source>
</evidence>
<protein>
    <recommendedName>
        <fullName evidence="2">Dynein attachment factor N-terminal domain-containing protein</fullName>
    </recommendedName>
</protein>
<feature type="compositionally biased region" description="Basic and acidic residues" evidence="1">
    <location>
        <begin position="60"/>
        <end position="69"/>
    </location>
</feature>
<dbReference type="InterPro" id="IPR031733">
    <property type="entry name" value="Dynein_attach_N"/>
</dbReference>
<evidence type="ECO:0000259" key="2">
    <source>
        <dbReference type="Pfam" id="PF15867"/>
    </source>
</evidence>
<dbReference type="GO" id="GO:0036159">
    <property type="term" value="P:inner dynein arm assembly"/>
    <property type="evidence" value="ECO:0007669"/>
    <property type="project" value="TreeGrafter"/>
</dbReference>
<reference evidence="3" key="1">
    <citation type="journal article" date="2023" name="Insect Mol. Biol.">
        <title>Genome sequencing provides insights into the evolution of gene families encoding plant cell wall-degrading enzymes in longhorned beetles.</title>
        <authorList>
            <person name="Shin N.R."/>
            <person name="Okamura Y."/>
            <person name="Kirsch R."/>
            <person name="Pauchet Y."/>
        </authorList>
    </citation>
    <scope>NUCLEOTIDE SEQUENCE</scope>
    <source>
        <strain evidence="3">AMC_N1</strain>
    </source>
</reference>
<dbReference type="EMBL" id="JAPWTK010000021">
    <property type="protein sequence ID" value="KAJ8957666.1"/>
    <property type="molecule type" value="Genomic_DNA"/>
</dbReference>
<gene>
    <name evidence="3" type="ORF">NQ318_017558</name>
</gene>
<evidence type="ECO:0000256" key="1">
    <source>
        <dbReference type="SAM" id="MobiDB-lite"/>
    </source>
</evidence>
<dbReference type="PANTHER" id="PTHR28572">
    <property type="entry name" value="COILED-COIL DOMAIN-CONTAINING PROTEIN 103"/>
    <property type="match status" value="1"/>
</dbReference>
<dbReference type="GO" id="GO:0003351">
    <property type="term" value="P:epithelial cilium movement involved in extracellular fluid movement"/>
    <property type="evidence" value="ECO:0007669"/>
    <property type="project" value="TreeGrafter"/>
</dbReference>
<feature type="domain" description="Dynein attachment factor N-terminal" evidence="2">
    <location>
        <begin position="10"/>
        <end position="73"/>
    </location>
</feature>
<name>A0AAV8Z187_9CUCU</name>
<dbReference type="GO" id="GO:0007368">
    <property type="term" value="P:determination of left/right symmetry"/>
    <property type="evidence" value="ECO:0007669"/>
    <property type="project" value="TreeGrafter"/>
</dbReference>
<dbReference type="InterPro" id="IPR042422">
    <property type="entry name" value="CC103"/>
</dbReference>
<dbReference type="GO" id="GO:0005576">
    <property type="term" value="C:extracellular region"/>
    <property type="evidence" value="ECO:0007669"/>
    <property type="project" value="GOC"/>
</dbReference>
<sequence>MSKSARSLSNKQLYEELQESIKQEKLYWVRNDAKLRAVVDAKSYDEFRDRVAAAHLRPLSKADKNERKPSSWNKAAKLE</sequence>
<organism evidence="3 4">
    <name type="scientific">Aromia moschata</name>
    <dbReference type="NCBI Taxonomy" id="1265417"/>
    <lineage>
        <taxon>Eukaryota</taxon>
        <taxon>Metazoa</taxon>
        <taxon>Ecdysozoa</taxon>
        <taxon>Arthropoda</taxon>
        <taxon>Hexapoda</taxon>
        <taxon>Insecta</taxon>
        <taxon>Pterygota</taxon>
        <taxon>Neoptera</taxon>
        <taxon>Endopterygota</taxon>
        <taxon>Coleoptera</taxon>
        <taxon>Polyphaga</taxon>
        <taxon>Cucujiformia</taxon>
        <taxon>Chrysomeloidea</taxon>
        <taxon>Cerambycidae</taxon>
        <taxon>Cerambycinae</taxon>
        <taxon>Callichromatini</taxon>
        <taxon>Aromia</taxon>
    </lineage>
</organism>
<keyword evidence="4" id="KW-1185">Reference proteome</keyword>
<dbReference type="PANTHER" id="PTHR28572:SF1">
    <property type="entry name" value="COILED-COIL DOMAIN-CONTAINING PROTEIN 103"/>
    <property type="match status" value="1"/>
</dbReference>